<gene>
    <name evidence="5" type="ORF">DSO09_03515</name>
    <name evidence="4" type="ORF">EF809_06135</name>
</gene>
<reference evidence="4 6" key="2">
    <citation type="journal article" date="2019" name="Nat. Microbiol.">
        <title>Wide diversity of methane and short-chain alkane metabolisms in uncultured archaea.</title>
        <authorList>
            <person name="Borrel G."/>
            <person name="Adam P.S."/>
            <person name="McKay L.J."/>
            <person name="Chen L.X."/>
            <person name="Sierra-Garcia I.N."/>
            <person name="Sieber C.M."/>
            <person name="Letourneur Q."/>
            <person name="Ghozlane A."/>
            <person name="Andersen G.L."/>
            <person name="Li W.J."/>
            <person name="Hallam S.J."/>
            <person name="Muyzer G."/>
            <person name="de Oliveira V.M."/>
            <person name="Inskeep W.P."/>
            <person name="Banfield J.F."/>
            <person name="Gribaldo S."/>
        </authorList>
    </citation>
    <scope>NUCLEOTIDE SEQUENCE [LARGE SCALE GENOMIC DNA]</scope>
    <source>
        <strain evidence="4">Verst-YHS</strain>
    </source>
</reference>
<proteinExistence type="inferred from homology"/>
<dbReference type="EMBL" id="QNVI01000041">
    <property type="protein sequence ID" value="TDA38923.1"/>
    <property type="molecule type" value="Genomic_DNA"/>
</dbReference>
<comment type="caution">
    <text evidence="5">The sequence shown here is derived from an EMBL/GenBank/DDBJ whole genome shotgun (WGS) entry which is preliminary data.</text>
</comment>
<reference evidence="5 7" key="1">
    <citation type="journal article" date="2019" name="Nat. Microbiol.">
        <title>Expanding anaerobic alkane metabolism in the domain of Archaea.</title>
        <authorList>
            <person name="Wang Y."/>
            <person name="Wegener G."/>
            <person name="Hou J."/>
            <person name="Wang F."/>
            <person name="Xiao X."/>
        </authorList>
    </citation>
    <scope>NUCLEOTIDE SEQUENCE [LARGE SCALE GENOMIC DNA]</scope>
    <source>
        <strain evidence="5">WYZ-LMO11</strain>
    </source>
</reference>
<keyword evidence="2" id="KW-0489">Methyltransferase</keyword>
<evidence type="ECO:0000313" key="5">
    <source>
        <dbReference type="EMBL" id="TDA38923.1"/>
    </source>
</evidence>
<dbReference type="InterPro" id="IPR011005">
    <property type="entry name" value="Dihydropteroate_synth-like_sf"/>
</dbReference>
<dbReference type="GO" id="GO:0008168">
    <property type="term" value="F:methyltransferase activity"/>
    <property type="evidence" value="ECO:0007669"/>
    <property type="project" value="UniProtKB-KW"/>
</dbReference>
<accession>A0A523BD95</accession>
<dbReference type="AlphaFoldDB" id="A0A523BD95"/>
<evidence type="ECO:0000256" key="1">
    <source>
        <dbReference type="ARBA" id="ARBA00006230"/>
    </source>
</evidence>
<comment type="similarity">
    <text evidence="1">Belongs to the MtrH family.</text>
</comment>
<dbReference type="Pfam" id="PF02007">
    <property type="entry name" value="MtrH"/>
    <property type="match status" value="1"/>
</dbReference>
<evidence type="ECO:0000313" key="7">
    <source>
        <dbReference type="Proteomes" id="UP000317265"/>
    </source>
</evidence>
<evidence type="ECO:0000313" key="4">
    <source>
        <dbReference type="EMBL" id="RZN55299.1"/>
    </source>
</evidence>
<dbReference type="InterPro" id="IPR023467">
    <property type="entry name" value="MeTrfase_MtrH/MtxH"/>
</dbReference>
<dbReference type="GO" id="GO:0006730">
    <property type="term" value="P:one-carbon metabolic process"/>
    <property type="evidence" value="ECO:0007669"/>
    <property type="project" value="InterPro"/>
</dbReference>
<dbReference type="EMBL" id="RXIH01000046">
    <property type="protein sequence ID" value="RZN55299.1"/>
    <property type="molecule type" value="Genomic_DNA"/>
</dbReference>
<evidence type="ECO:0008006" key="8">
    <source>
        <dbReference type="Google" id="ProtNLM"/>
    </source>
</evidence>
<keyword evidence="3" id="KW-0808">Transferase</keyword>
<name>A0A523BD95_9CREN</name>
<organism evidence="5 7">
    <name type="scientific">Thermoproteota archaeon</name>
    <dbReference type="NCBI Taxonomy" id="2056631"/>
    <lineage>
        <taxon>Archaea</taxon>
        <taxon>Thermoproteota</taxon>
    </lineage>
</organism>
<evidence type="ECO:0000256" key="2">
    <source>
        <dbReference type="ARBA" id="ARBA00022603"/>
    </source>
</evidence>
<dbReference type="SUPFAM" id="SSF51717">
    <property type="entry name" value="Dihydropteroate synthetase-like"/>
    <property type="match status" value="1"/>
</dbReference>
<evidence type="ECO:0000256" key="3">
    <source>
        <dbReference type="ARBA" id="ARBA00022679"/>
    </source>
</evidence>
<protein>
    <recommendedName>
        <fullName evidence="8">Tetrahydromethanopterin S-methyltransferase subunit H</fullName>
    </recommendedName>
</protein>
<evidence type="ECO:0000313" key="6">
    <source>
        <dbReference type="Proteomes" id="UP000316080"/>
    </source>
</evidence>
<dbReference type="GO" id="GO:0032259">
    <property type="term" value="P:methylation"/>
    <property type="evidence" value="ECO:0007669"/>
    <property type="project" value="UniProtKB-KW"/>
</dbReference>
<sequence>MNNIFSKFLLIGSLFYKGDKKVIDHKKGIIDEKALKRELKRIKLLKEKTGLNHALDVIAETPIAMENYIEILSNITEDPIFIGGLNEETRIAGYKKAKELGIKCGVNAINPNTTDNELEKIKEYGIDYAIIQAIDPSAIYPEEKISLIKDCLLEKCKKANIKEIAVDVGILDITSTWLAFESIKLIKEELNIPVGCAPSNIAYQLLINKKMSKTIARGLNIALSTMLQLANVDFILYGPLRAANYIFEPIAIIEGIKAYGEKLKGRKIEKDHPFYKILTTLR</sequence>
<dbReference type="Proteomes" id="UP000317265">
    <property type="component" value="Unassembled WGS sequence"/>
</dbReference>
<dbReference type="Proteomes" id="UP000316080">
    <property type="component" value="Unassembled WGS sequence"/>
</dbReference>